<dbReference type="RefSeq" id="WP_189767715.1">
    <property type="nucleotide sequence ID" value="NZ_BNCK01000002.1"/>
</dbReference>
<dbReference type="InterPro" id="IPR000644">
    <property type="entry name" value="CBS_dom"/>
</dbReference>
<feature type="domain" description="CBS" evidence="3">
    <location>
        <begin position="81"/>
        <end position="140"/>
    </location>
</feature>
<keyword evidence="1 2" id="KW-0129">CBS domain</keyword>
<organism evidence="4 5">
    <name type="scientific">Thalassotalea marina</name>
    <dbReference type="NCBI Taxonomy" id="1673741"/>
    <lineage>
        <taxon>Bacteria</taxon>
        <taxon>Pseudomonadati</taxon>
        <taxon>Pseudomonadota</taxon>
        <taxon>Gammaproteobacteria</taxon>
        <taxon>Alteromonadales</taxon>
        <taxon>Colwelliaceae</taxon>
        <taxon>Thalassotalea</taxon>
    </lineage>
</organism>
<proteinExistence type="predicted"/>
<evidence type="ECO:0000256" key="1">
    <source>
        <dbReference type="ARBA" id="ARBA00023122"/>
    </source>
</evidence>
<comment type="caution">
    <text evidence="4">The sequence shown here is derived from an EMBL/GenBank/DDBJ whole genome shotgun (WGS) entry which is preliminary data.</text>
</comment>
<reference evidence="4" key="2">
    <citation type="submission" date="2020-09" db="EMBL/GenBank/DDBJ databases">
        <authorList>
            <person name="Sun Q."/>
            <person name="Kim S."/>
        </authorList>
    </citation>
    <scope>NUCLEOTIDE SEQUENCE</scope>
    <source>
        <strain evidence="4">KCTC 42731</strain>
    </source>
</reference>
<protein>
    <submittedName>
        <fullName evidence="4">CBS domain-containing protein</fullName>
    </submittedName>
</protein>
<dbReference type="Gene3D" id="3.10.580.10">
    <property type="entry name" value="CBS-domain"/>
    <property type="match status" value="1"/>
</dbReference>
<reference evidence="4" key="1">
    <citation type="journal article" date="2014" name="Int. J. Syst. Evol. Microbiol.">
        <title>Complete genome sequence of Corynebacterium casei LMG S-19264T (=DSM 44701T), isolated from a smear-ripened cheese.</title>
        <authorList>
            <consortium name="US DOE Joint Genome Institute (JGI-PGF)"/>
            <person name="Walter F."/>
            <person name="Albersmeier A."/>
            <person name="Kalinowski J."/>
            <person name="Ruckert C."/>
        </authorList>
    </citation>
    <scope>NUCLEOTIDE SEQUENCE</scope>
    <source>
        <strain evidence="4">KCTC 42731</strain>
    </source>
</reference>
<dbReference type="InterPro" id="IPR046342">
    <property type="entry name" value="CBS_dom_sf"/>
</dbReference>
<dbReference type="PANTHER" id="PTHR43080:SF2">
    <property type="entry name" value="CBS DOMAIN-CONTAINING PROTEIN"/>
    <property type="match status" value="1"/>
</dbReference>
<dbReference type="SMART" id="SM00116">
    <property type="entry name" value="CBS"/>
    <property type="match status" value="2"/>
</dbReference>
<name>A0A919BCV0_9GAMM</name>
<evidence type="ECO:0000313" key="5">
    <source>
        <dbReference type="Proteomes" id="UP000623842"/>
    </source>
</evidence>
<keyword evidence="5" id="KW-1185">Reference proteome</keyword>
<dbReference type="SUPFAM" id="SSF54631">
    <property type="entry name" value="CBS-domain pair"/>
    <property type="match status" value="1"/>
</dbReference>
<evidence type="ECO:0000259" key="3">
    <source>
        <dbReference type="PROSITE" id="PS51371"/>
    </source>
</evidence>
<dbReference type="Pfam" id="PF00571">
    <property type="entry name" value="CBS"/>
    <property type="match status" value="2"/>
</dbReference>
<evidence type="ECO:0000313" key="4">
    <source>
        <dbReference type="EMBL" id="GHF83917.1"/>
    </source>
</evidence>
<dbReference type="PROSITE" id="PS51371">
    <property type="entry name" value="CBS"/>
    <property type="match status" value="2"/>
</dbReference>
<dbReference type="Proteomes" id="UP000623842">
    <property type="component" value="Unassembled WGS sequence"/>
</dbReference>
<dbReference type="AlphaFoldDB" id="A0A919BCV0"/>
<feature type="domain" description="CBS" evidence="3">
    <location>
        <begin position="7"/>
        <end position="66"/>
    </location>
</feature>
<accession>A0A919BCV0</accession>
<dbReference type="CDD" id="cd04584">
    <property type="entry name" value="CBS_pair_AcuB_like"/>
    <property type="match status" value="1"/>
</dbReference>
<sequence>MSIEKWMSKNIIALDIDDDLAKAKLAFDEHKIHHLLILNGKELAGVITDRDLYKQLSPHINTRNETPRDTSLLRKKVNLFMSRELVTAYKDTTLNEAVLLFYDNRISCLPIVNDDFIPIGIITWRDIIKIVAVQYRHKQLGQHTKA</sequence>
<dbReference type="PANTHER" id="PTHR43080">
    <property type="entry name" value="CBS DOMAIN-CONTAINING PROTEIN CBSX3, MITOCHONDRIAL"/>
    <property type="match status" value="1"/>
</dbReference>
<gene>
    <name evidence="4" type="ORF">GCM10017161_09060</name>
</gene>
<dbReference type="EMBL" id="BNCK01000002">
    <property type="protein sequence ID" value="GHF83917.1"/>
    <property type="molecule type" value="Genomic_DNA"/>
</dbReference>
<evidence type="ECO:0000256" key="2">
    <source>
        <dbReference type="PROSITE-ProRule" id="PRU00703"/>
    </source>
</evidence>
<dbReference type="InterPro" id="IPR051257">
    <property type="entry name" value="Diverse_CBS-Domain"/>
</dbReference>